<reference evidence="2 3" key="1">
    <citation type="journal article" date="2018" name="PLoS ONE">
        <title>The draft genome of Kipferlia bialata reveals reductive genome evolution in fornicate parasites.</title>
        <authorList>
            <person name="Tanifuji G."/>
            <person name="Takabayashi S."/>
            <person name="Kume K."/>
            <person name="Takagi M."/>
            <person name="Nakayama T."/>
            <person name="Kamikawa R."/>
            <person name="Inagaki Y."/>
            <person name="Hashimoto T."/>
        </authorList>
    </citation>
    <scope>NUCLEOTIDE SEQUENCE [LARGE SCALE GENOMIC DNA]</scope>
    <source>
        <strain evidence="2">NY0173</strain>
    </source>
</reference>
<evidence type="ECO:0000313" key="2">
    <source>
        <dbReference type="EMBL" id="GCA62951.1"/>
    </source>
</evidence>
<accession>A0A391NM70</accession>
<evidence type="ECO:0000313" key="3">
    <source>
        <dbReference type="Proteomes" id="UP000265618"/>
    </source>
</evidence>
<keyword evidence="3" id="KW-1185">Reference proteome</keyword>
<feature type="non-terminal residue" evidence="2">
    <location>
        <position position="83"/>
    </location>
</feature>
<proteinExistence type="predicted"/>
<gene>
    <name evidence="2" type="ORF">KIPB_006871</name>
</gene>
<protein>
    <submittedName>
        <fullName evidence="2">Uncharacterized protein</fullName>
    </submittedName>
</protein>
<organism evidence="2 3">
    <name type="scientific">Kipferlia bialata</name>
    <dbReference type="NCBI Taxonomy" id="797122"/>
    <lineage>
        <taxon>Eukaryota</taxon>
        <taxon>Metamonada</taxon>
        <taxon>Carpediemonas-like organisms</taxon>
        <taxon>Kipferlia</taxon>
    </lineage>
</organism>
<evidence type="ECO:0000256" key="1">
    <source>
        <dbReference type="SAM" id="MobiDB-lite"/>
    </source>
</evidence>
<dbReference type="EMBL" id="BDIP01001836">
    <property type="protein sequence ID" value="GCA62951.1"/>
    <property type="molecule type" value="Genomic_DNA"/>
</dbReference>
<sequence>MSTSSEDEGDVRGINVDSAPEDDSDDVIERGRESEGESESEERDPATDTEFVDATTVTRLSDGRLSVEFKLSTPLKHIHFAFD</sequence>
<comment type="caution">
    <text evidence="2">The sequence shown here is derived from an EMBL/GenBank/DDBJ whole genome shotgun (WGS) entry which is preliminary data.</text>
</comment>
<name>A0A391NM70_9EUKA</name>
<feature type="region of interest" description="Disordered" evidence="1">
    <location>
        <begin position="1"/>
        <end position="55"/>
    </location>
</feature>
<dbReference type="AlphaFoldDB" id="A0A391NM70"/>
<dbReference type="Proteomes" id="UP000265618">
    <property type="component" value="Unassembled WGS sequence"/>
</dbReference>